<dbReference type="Gene3D" id="1.10.220.120">
    <property type="entry name" value="Sigma-70 factor, region 1.1"/>
    <property type="match status" value="1"/>
</dbReference>
<dbReference type="RefSeq" id="WP_334479688.1">
    <property type="nucleotide sequence ID" value="NZ_JAZHRV010000001.1"/>
</dbReference>
<dbReference type="InterPro" id="IPR007127">
    <property type="entry name" value="RNA_pol_sigma_70_r1_1"/>
</dbReference>
<comment type="caution">
    <text evidence="2">The sequence shown here is derived from an EMBL/GenBank/DDBJ whole genome shotgun (WGS) entry which is preliminary data.</text>
</comment>
<keyword evidence="3" id="KW-1185">Reference proteome</keyword>
<organism evidence="2 3">
    <name type="scientific">Bradyrhizobium algeriense</name>
    <dbReference type="NCBI Taxonomy" id="634784"/>
    <lineage>
        <taxon>Bacteria</taxon>
        <taxon>Pseudomonadati</taxon>
        <taxon>Pseudomonadota</taxon>
        <taxon>Alphaproteobacteria</taxon>
        <taxon>Hyphomicrobiales</taxon>
        <taxon>Nitrobacteraceae</taxon>
        <taxon>Bradyrhizobium</taxon>
    </lineage>
</organism>
<dbReference type="EMBL" id="JAZHRV010000001">
    <property type="protein sequence ID" value="MEH2554838.1"/>
    <property type="molecule type" value="Genomic_DNA"/>
</dbReference>
<dbReference type="Pfam" id="PF03979">
    <property type="entry name" value="Sigma70_r1_1"/>
    <property type="match status" value="1"/>
</dbReference>
<name>A0ABU8B8G5_9BRAD</name>
<evidence type="ECO:0000313" key="3">
    <source>
        <dbReference type="Proteomes" id="UP001364224"/>
    </source>
</evidence>
<proteinExistence type="predicted"/>
<dbReference type="Proteomes" id="UP001364224">
    <property type="component" value="Unassembled WGS sequence"/>
</dbReference>
<gene>
    <name evidence="2" type="ORF">V1286_002367</name>
</gene>
<reference evidence="2 3" key="1">
    <citation type="submission" date="2024-02" db="EMBL/GenBank/DDBJ databases">
        <title>Adaptive strategies in a cosmopolitan and abundant soil bacterium.</title>
        <authorList>
            <person name="Carini P."/>
        </authorList>
    </citation>
    <scope>NUCLEOTIDE SEQUENCE [LARGE SCALE GENOMIC DNA]</scope>
    <source>
        <strain evidence="2 3">AZCC 1608</strain>
    </source>
</reference>
<accession>A0ABU8B8G5</accession>
<evidence type="ECO:0000313" key="2">
    <source>
        <dbReference type="EMBL" id="MEH2554838.1"/>
    </source>
</evidence>
<protein>
    <recommendedName>
        <fullName evidence="1">RNA polymerase sigma factor 70 region 1.1 domain-containing protein</fullName>
    </recommendedName>
</protein>
<feature type="domain" description="RNA polymerase sigma factor 70 region 1.1" evidence="1">
    <location>
        <begin position="7"/>
        <end position="57"/>
    </location>
</feature>
<dbReference type="InterPro" id="IPR042189">
    <property type="entry name" value="RNA_pol_sigma_70_r1_1_sf"/>
</dbReference>
<sequence>MDLSAIIRKAIEIGDQHGFITFDQIDELVPSSADRPEPEIIEALFEALSARGIDVREA</sequence>
<evidence type="ECO:0000259" key="1">
    <source>
        <dbReference type="Pfam" id="PF03979"/>
    </source>
</evidence>